<dbReference type="OrthoDB" id="4323675at2759"/>
<evidence type="ECO:0000256" key="5">
    <source>
        <dbReference type="ARBA" id="ARBA00022777"/>
    </source>
</evidence>
<feature type="compositionally biased region" description="Low complexity" evidence="7">
    <location>
        <begin position="88"/>
        <end position="102"/>
    </location>
</feature>
<evidence type="ECO:0000256" key="2">
    <source>
        <dbReference type="ARBA" id="ARBA00013059"/>
    </source>
</evidence>
<dbReference type="RefSeq" id="XP_025354054.1">
    <property type="nucleotide sequence ID" value="XM_025496581.1"/>
</dbReference>
<dbReference type="Gene3D" id="3.30.2130.10">
    <property type="entry name" value="VC0802-like"/>
    <property type="match status" value="1"/>
</dbReference>
<dbReference type="FunFam" id="3.30.2130.10:FF:000001">
    <property type="entry name" value="Bifunctional aspartokinase/homoserine dehydrogenase"/>
    <property type="match status" value="1"/>
</dbReference>
<sequence>MSSSSDASQNETWIVQKYGGTSVGKQLPTIAQHIAPSYLSNPNVRLAIVCSARSGQTKALGTTNLLLQAAKEALQPEDENDTASPIESSSLSNSFSNLRDSSNATANGTFSRLARSASRGAAGLGTGSPLPTSKRAESPATLNSALDSKLKSLTMENSASNGAPIATGYNATVDRIMHDHIVAVREAVTKNVEARERLEHEIVDDCERLRDFLMAAKIIEEISPKSQDIIMSIGERLSCRIVVGALLDVGIDAELVGMETVIDANFLEELQSKRARLDVSSTSQGEEYLDQAFYDLLSVKMADRLRAVKGVPVVTGFFGHVPGSLLSQVGRGYTDLCAALCAVGLQAAELQIWKEVDGVFTADPRKVSTARLIDAITPEEAAELTYYGSEVIHPFTMEQAIKKAVPIRIKNVENPEGSGTVIFPPASSSKDPEKLMGAFLKQPKTPGSTSGTTTPWGSMSMTSSAITAVMGEPKELRRPTAVTIKEDIWILNVHSNRKTLSHGFFARIFTTLDKHGVIVDLISTSEVHVSMALHGGQAGLKRGRVVDRLKSELSLLGEVSIVKDMTILSLVGSHMRNMVGVSGKMFNTLAEGNINIEMISQGANEINISCVIHQKNALKALNMIHYSVLEGSTKMPNAEAGNFGRAFF</sequence>
<dbReference type="GO" id="GO:0071266">
    <property type="term" value="P:'de novo' L-methionine biosynthetic process"/>
    <property type="evidence" value="ECO:0007669"/>
    <property type="project" value="UniProtKB-ARBA"/>
</dbReference>
<dbReference type="EC" id="2.7.2.4" evidence="2"/>
<proteinExistence type="inferred from homology"/>
<dbReference type="GO" id="GO:0009089">
    <property type="term" value="P:lysine biosynthetic process via diaminopimelate"/>
    <property type="evidence" value="ECO:0007669"/>
    <property type="project" value="TreeGrafter"/>
</dbReference>
<dbReference type="InterPro" id="IPR018042">
    <property type="entry name" value="Aspartate_kinase_CS"/>
</dbReference>
<evidence type="ECO:0000256" key="3">
    <source>
        <dbReference type="ARBA" id="ARBA00022679"/>
    </source>
</evidence>
<dbReference type="NCBIfam" id="TIGR00657">
    <property type="entry name" value="asp_kinases"/>
    <property type="match status" value="1"/>
</dbReference>
<dbReference type="GO" id="GO:0005524">
    <property type="term" value="F:ATP binding"/>
    <property type="evidence" value="ECO:0007669"/>
    <property type="project" value="UniProtKB-KW"/>
</dbReference>
<dbReference type="Proteomes" id="UP000245771">
    <property type="component" value="Unassembled WGS sequence"/>
</dbReference>
<dbReference type="Gene3D" id="3.40.1160.10">
    <property type="entry name" value="Acetylglutamate kinase-like"/>
    <property type="match status" value="2"/>
</dbReference>
<name>A0A316V8E4_9BASI</name>
<dbReference type="InParanoid" id="A0A316V8E4"/>
<dbReference type="SUPFAM" id="SSF53633">
    <property type="entry name" value="Carbamate kinase-like"/>
    <property type="match status" value="2"/>
</dbReference>
<accession>A0A316V8E4</accession>
<dbReference type="InterPro" id="IPR001341">
    <property type="entry name" value="Asp_kinase"/>
</dbReference>
<dbReference type="GO" id="GO:0009088">
    <property type="term" value="P:threonine biosynthetic process"/>
    <property type="evidence" value="ECO:0007669"/>
    <property type="project" value="UniProtKB-ARBA"/>
</dbReference>
<dbReference type="GO" id="GO:0004072">
    <property type="term" value="F:aspartate kinase activity"/>
    <property type="evidence" value="ECO:0007669"/>
    <property type="project" value="UniProtKB-EC"/>
</dbReference>
<evidence type="ECO:0000259" key="9">
    <source>
        <dbReference type="Pfam" id="PF22468"/>
    </source>
</evidence>
<keyword evidence="3" id="KW-0808">Transferase</keyword>
<dbReference type="Pfam" id="PF22468">
    <property type="entry name" value="ACT_9"/>
    <property type="match status" value="1"/>
</dbReference>
<dbReference type="GO" id="GO:0009090">
    <property type="term" value="P:homoserine biosynthetic process"/>
    <property type="evidence" value="ECO:0007669"/>
    <property type="project" value="TreeGrafter"/>
</dbReference>
<feature type="domain" description="Aspartate/glutamate/uridylate kinase" evidence="8">
    <location>
        <begin position="13"/>
        <end position="411"/>
    </location>
</feature>
<dbReference type="FunCoup" id="A0A316V8E4">
    <property type="interactions" value="173"/>
</dbReference>
<keyword evidence="11" id="KW-1185">Reference proteome</keyword>
<feature type="region of interest" description="Disordered" evidence="7">
    <location>
        <begin position="117"/>
        <end position="141"/>
    </location>
</feature>
<evidence type="ECO:0000313" key="10">
    <source>
        <dbReference type="EMBL" id="PWN33752.1"/>
    </source>
</evidence>
<dbReference type="InterPro" id="IPR054352">
    <property type="entry name" value="ACT_Aspartokinase"/>
</dbReference>
<dbReference type="FunFam" id="3.40.1160.10:FF:000023">
    <property type="entry name" value="Probable aspartokinase"/>
    <property type="match status" value="1"/>
</dbReference>
<keyword evidence="5 10" id="KW-0418">Kinase</keyword>
<evidence type="ECO:0000259" key="8">
    <source>
        <dbReference type="Pfam" id="PF00696"/>
    </source>
</evidence>
<dbReference type="PANTHER" id="PTHR21499">
    <property type="entry name" value="ASPARTATE KINASE"/>
    <property type="match status" value="1"/>
</dbReference>
<dbReference type="GO" id="GO:0005829">
    <property type="term" value="C:cytosol"/>
    <property type="evidence" value="ECO:0007669"/>
    <property type="project" value="TreeGrafter"/>
</dbReference>
<dbReference type="AlphaFoldDB" id="A0A316V8E4"/>
<evidence type="ECO:0000256" key="1">
    <source>
        <dbReference type="ARBA" id="ARBA00010122"/>
    </source>
</evidence>
<protein>
    <recommendedName>
        <fullName evidence="2">aspartate kinase</fullName>
        <ecNumber evidence="2">2.7.2.4</ecNumber>
    </recommendedName>
</protein>
<dbReference type="Pfam" id="PF00696">
    <property type="entry name" value="AA_kinase"/>
    <property type="match status" value="1"/>
</dbReference>
<evidence type="ECO:0000256" key="6">
    <source>
        <dbReference type="ARBA" id="ARBA00022840"/>
    </source>
</evidence>
<reference evidence="10 11" key="1">
    <citation type="journal article" date="2018" name="Mol. Biol. Evol.">
        <title>Broad Genomic Sampling Reveals a Smut Pathogenic Ancestry of the Fungal Clade Ustilaginomycotina.</title>
        <authorList>
            <person name="Kijpornyongpan T."/>
            <person name="Mondo S.J."/>
            <person name="Barry K."/>
            <person name="Sandor L."/>
            <person name="Lee J."/>
            <person name="Lipzen A."/>
            <person name="Pangilinan J."/>
            <person name="LaButti K."/>
            <person name="Hainaut M."/>
            <person name="Henrissat B."/>
            <person name="Grigoriev I.V."/>
            <person name="Spatafora J.W."/>
            <person name="Aime M.C."/>
        </authorList>
    </citation>
    <scope>NUCLEOTIDE SEQUENCE [LARGE SCALE GENOMIC DNA]</scope>
    <source>
        <strain evidence="10 11">MCA 3882</strain>
    </source>
</reference>
<feature type="region of interest" description="Disordered" evidence="7">
    <location>
        <begin position="73"/>
        <end position="102"/>
    </location>
</feature>
<dbReference type="PROSITE" id="PS00324">
    <property type="entry name" value="ASPARTOKINASE"/>
    <property type="match status" value="1"/>
</dbReference>
<dbReference type="InterPro" id="IPR036393">
    <property type="entry name" value="AceGlu_kinase-like_sf"/>
</dbReference>
<dbReference type="PANTHER" id="PTHR21499:SF59">
    <property type="entry name" value="ASPARTOKINASE"/>
    <property type="match status" value="1"/>
</dbReference>
<keyword evidence="6" id="KW-0067">ATP-binding</keyword>
<dbReference type="GeneID" id="37018362"/>
<dbReference type="STRING" id="1280837.A0A316V8E4"/>
<organism evidence="10 11">
    <name type="scientific">Meira miltonrushii</name>
    <dbReference type="NCBI Taxonomy" id="1280837"/>
    <lineage>
        <taxon>Eukaryota</taxon>
        <taxon>Fungi</taxon>
        <taxon>Dikarya</taxon>
        <taxon>Basidiomycota</taxon>
        <taxon>Ustilaginomycotina</taxon>
        <taxon>Exobasidiomycetes</taxon>
        <taxon>Exobasidiales</taxon>
        <taxon>Brachybasidiaceae</taxon>
        <taxon>Meira</taxon>
    </lineage>
</organism>
<evidence type="ECO:0000256" key="4">
    <source>
        <dbReference type="ARBA" id="ARBA00022741"/>
    </source>
</evidence>
<evidence type="ECO:0000256" key="7">
    <source>
        <dbReference type="SAM" id="MobiDB-lite"/>
    </source>
</evidence>
<evidence type="ECO:0000313" key="11">
    <source>
        <dbReference type="Proteomes" id="UP000245771"/>
    </source>
</evidence>
<dbReference type="InterPro" id="IPR001048">
    <property type="entry name" value="Asp/Glu/Uridylate_kinase"/>
</dbReference>
<gene>
    <name evidence="10" type="ORF">FA14DRAFT_123514</name>
</gene>
<feature type="domain" description="Aspartokinase ACT" evidence="9">
    <location>
        <begin position="568"/>
        <end position="625"/>
    </location>
</feature>
<dbReference type="EMBL" id="KZ819604">
    <property type="protein sequence ID" value="PWN33752.1"/>
    <property type="molecule type" value="Genomic_DNA"/>
</dbReference>
<dbReference type="InterPro" id="IPR045865">
    <property type="entry name" value="ACT-like_dom_sf"/>
</dbReference>
<keyword evidence="4" id="KW-0547">Nucleotide-binding</keyword>
<dbReference type="SUPFAM" id="SSF55021">
    <property type="entry name" value="ACT-like"/>
    <property type="match status" value="2"/>
</dbReference>
<comment type="similarity">
    <text evidence="1">Belongs to the aspartokinase family.</text>
</comment>